<feature type="compositionally biased region" description="Polar residues" evidence="4">
    <location>
        <begin position="625"/>
        <end position="634"/>
    </location>
</feature>
<evidence type="ECO:0000256" key="3">
    <source>
        <dbReference type="ARBA" id="ARBA00023136"/>
    </source>
</evidence>
<comment type="caution">
    <text evidence="6">The sequence shown here is derived from an EMBL/GenBank/DDBJ whole genome shotgun (WGS) entry which is preliminary data.</text>
</comment>
<dbReference type="SUPFAM" id="SSF103473">
    <property type="entry name" value="MFS general substrate transporter"/>
    <property type="match status" value="2"/>
</dbReference>
<organism evidence="6 7">
    <name type="scientific">Schistosoma japonicum</name>
    <name type="common">Blood fluke</name>
    <dbReference type="NCBI Taxonomy" id="6182"/>
    <lineage>
        <taxon>Eukaryota</taxon>
        <taxon>Metazoa</taxon>
        <taxon>Spiralia</taxon>
        <taxon>Lophotrochozoa</taxon>
        <taxon>Platyhelminthes</taxon>
        <taxon>Trematoda</taxon>
        <taxon>Digenea</taxon>
        <taxon>Strigeidida</taxon>
        <taxon>Schistosomatoidea</taxon>
        <taxon>Schistosomatidae</taxon>
        <taxon>Schistosoma</taxon>
    </lineage>
</organism>
<feature type="transmembrane region" description="Helical" evidence="5">
    <location>
        <begin position="160"/>
        <end position="182"/>
    </location>
</feature>
<evidence type="ECO:0000256" key="1">
    <source>
        <dbReference type="ARBA" id="ARBA00022692"/>
    </source>
</evidence>
<feature type="transmembrane region" description="Helical" evidence="5">
    <location>
        <begin position="754"/>
        <end position="782"/>
    </location>
</feature>
<proteinExistence type="predicted"/>
<dbReference type="EMBL" id="SKCS01000184">
    <property type="protein sequence ID" value="TNN13813.1"/>
    <property type="molecule type" value="Genomic_DNA"/>
</dbReference>
<keyword evidence="3 5" id="KW-0472">Membrane</keyword>
<feature type="transmembrane region" description="Helical" evidence="5">
    <location>
        <begin position="788"/>
        <end position="810"/>
    </location>
</feature>
<dbReference type="AlphaFoldDB" id="A0A4Z2DBC9"/>
<gene>
    <name evidence="6" type="ORF">EWB00_002656</name>
</gene>
<dbReference type="Gene3D" id="1.20.1250.20">
    <property type="entry name" value="MFS general substrate transporter like domains"/>
    <property type="match status" value="1"/>
</dbReference>
<dbReference type="OrthoDB" id="6265519at2759"/>
<feature type="transmembrane region" description="Helical" evidence="5">
    <location>
        <begin position="127"/>
        <end position="148"/>
    </location>
</feature>
<reference evidence="6 7" key="1">
    <citation type="submission" date="2019-03" db="EMBL/GenBank/DDBJ databases">
        <title>An improved genome assembly of the fluke Schistosoma japonicum.</title>
        <authorList>
            <person name="Hu W."/>
            <person name="Luo F."/>
            <person name="Yin M."/>
            <person name="Mo X."/>
            <person name="Sun C."/>
            <person name="Wu Q."/>
            <person name="Zhu B."/>
            <person name="Xiang M."/>
            <person name="Wang J."/>
            <person name="Wang Y."/>
            <person name="Zhang T."/>
            <person name="Xu B."/>
            <person name="Zheng H."/>
            <person name="Feng Z."/>
        </authorList>
    </citation>
    <scope>NUCLEOTIDE SEQUENCE [LARGE SCALE GENOMIC DNA]</scope>
    <source>
        <strain evidence="6">HuSjv2</strain>
        <tissue evidence="6">Worms</tissue>
    </source>
</reference>
<feature type="transmembrane region" description="Helical" evidence="5">
    <location>
        <begin position="967"/>
        <end position="988"/>
    </location>
</feature>
<feature type="region of interest" description="Disordered" evidence="4">
    <location>
        <begin position="319"/>
        <end position="351"/>
    </location>
</feature>
<evidence type="ECO:0000256" key="4">
    <source>
        <dbReference type="SAM" id="MobiDB-lite"/>
    </source>
</evidence>
<keyword evidence="7" id="KW-1185">Reference proteome</keyword>
<feature type="transmembrane region" description="Helical" evidence="5">
    <location>
        <begin position="848"/>
        <end position="868"/>
    </location>
</feature>
<feature type="transmembrane region" description="Helical" evidence="5">
    <location>
        <begin position="104"/>
        <end position="121"/>
    </location>
</feature>
<dbReference type="PANTHER" id="PTHR23121:SF9">
    <property type="entry name" value="SODIUM-DEPENDENT GLUCOSE TRANSPORTER 1"/>
    <property type="match status" value="1"/>
</dbReference>
<feature type="transmembrane region" description="Helical" evidence="5">
    <location>
        <begin position="20"/>
        <end position="41"/>
    </location>
</feature>
<evidence type="ECO:0000256" key="5">
    <source>
        <dbReference type="SAM" id="Phobius"/>
    </source>
</evidence>
<dbReference type="PANTHER" id="PTHR23121">
    <property type="entry name" value="SODIUM-DEPENDENT GLUCOSE TRANSPORTER 1"/>
    <property type="match status" value="1"/>
</dbReference>
<feature type="transmembrane region" description="Helical" evidence="5">
    <location>
        <begin position="564"/>
        <end position="586"/>
    </location>
</feature>
<evidence type="ECO:0000313" key="7">
    <source>
        <dbReference type="Proteomes" id="UP000311919"/>
    </source>
</evidence>
<feature type="transmembrane region" description="Helical" evidence="5">
    <location>
        <begin position="72"/>
        <end position="92"/>
    </location>
</feature>
<evidence type="ECO:0000256" key="2">
    <source>
        <dbReference type="ARBA" id="ARBA00022989"/>
    </source>
</evidence>
<feature type="transmembrane region" description="Helical" evidence="5">
    <location>
        <begin position="939"/>
        <end position="961"/>
    </location>
</feature>
<keyword evidence="1 5" id="KW-0812">Transmembrane</keyword>
<name>A0A4Z2DBC9_SCHJA</name>
<accession>A0A4Z2DBC9</accession>
<sequence length="1037" mass="116689">MPSSRRARMGRNPKPNRCVIIVCLRKTVFIFVFLLVVSITFSRFPQGLSTGLIGPSILYLEKLSGSREDETALVFTSRAVGCIGGWVVSCLLLDSEGSTKPSDLLNVGLFGLVISNGLIVFVKHLWWMLAVFFLQGLFVTISLQGCVYHRENIRNRLHTIPQYLTAVFLLGCVFTPYLILFIEPNLNSITPLDGGGIHPSITLDEMRYPLIHDFVSSIPDIHSFEFVESSINNSSSNSRKISKFIRFPRHISDADPLPSNKSTLSPQRTLNVTVNINYHDQLHNLSLVLSNLTLPNEITMRNETFLNNVTNSSITTTIKPSVKKKPSVNDAKHLNQDSSSADGSQTASKMKKLTEERQIEKLVNDLSHKTSVIDPNKLQKSPFLNQSNTTVLMNIPNLDLTNTNNNITENLSDSLSSHFSFQLYNISTEFPHNSSTTVIDKDQISDETFTDNHLNLSNDTNTPNTSEPVTKVILGVYNITDEVELLVGNNSSTHLVFNKFSPVLRSTDNVVTEVVNSTNKEYHRLLPPFSHHSHHHRIAEHSVNRTHRILILPFQHPMESIQKVYLLLSVISMILWLLTIPLTSWCESIFTRFFGLQFMDDSGNNNNNFELVSISTSKHHSSPSMQQSDSVGNRENSDEGLKSRLLERLDKSDSESDSDELWVTRRYFDDKNIEAIVCYSDSESIDGDRVVTSKNLLNEPSLLTKSMTDHSLSKSTTPLNPDNGDTDSISNTTCMIDHSVFETHWPKIQWPSNFWLLLSVFLNSGLETTYGGFVASLTIRYLLWSPTLAIIVTSLFWLGNLFGFLIRLLIINTKWSDLRDILPGNPNNQSLLKRRRLRRSYMKNAKSSIIITIIQLCGCFVCATSAIALTHLSMSTGRCSLTTLSSSSTSSLSHPYLTWLIGSFCFGIGIGLSSSYIGTLMTMHFTTNLFFYNFYDIQLAYYFGQLLMPALIAMLHHQALFWRYSCVHSTSVLCLSTLMILTVIGHFITQTVKMKHGNSLFGSSKNNTGTKERSLCSRSRNPNRICKRSSSLQNFNR</sequence>
<evidence type="ECO:0000313" key="6">
    <source>
        <dbReference type="EMBL" id="TNN13813.1"/>
    </source>
</evidence>
<keyword evidence="2 5" id="KW-1133">Transmembrane helix</keyword>
<feature type="region of interest" description="Disordered" evidence="4">
    <location>
        <begin position="616"/>
        <end position="639"/>
    </location>
</feature>
<dbReference type="Proteomes" id="UP000311919">
    <property type="component" value="Unassembled WGS sequence"/>
</dbReference>
<protein>
    <submittedName>
        <fullName evidence="6">Major facilitator superfamily general substrate transporter</fullName>
    </submittedName>
</protein>
<dbReference type="InterPro" id="IPR036259">
    <property type="entry name" value="MFS_trans_sf"/>
</dbReference>
<feature type="transmembrane region" description="Helical" evidence="5">
    <location>
        <begin position="896"/>
        <end position="918"/>
    </location>
</feature>
<feature type="compositionally biased region" description="Polar residues" evidence="4">
    <location>
        <begin position="336"/>
        <end position="348"/>
    </location>
</feature>